<dbReference type="PANTHER" id="PTHR13800">
    <property type="entry name" value="TRANSIENT RECEPTOR POTENTIAL CATION CHANNEL, SUBFAMILY M, MEMBER 6"/>
    <property type="match status" value="1"/>
</dbReference>
<feature type="transmembrane region" description="Helical" evidence="5">
    <location>
        <begin position="162"/>
        <end position="184"/>
    </location>
</feature>
<keyword evidence="4 5" id="KW-0472">Membrane</keyword>
<evidence type="ECO:0000256" key="3">
    <source>
        <dbReference type="ARBA" id="ARBA00022989"/>
    </source>
</evidence>
<evidence type="ECO:0000313" key="7">
    <source>
        <dbReference type="EMBL" id="CAF1009735.1"/>
    </source>
</evidence>
<dbReference type="OrthoDB" id="9994106at2759"/>
<feature type="transmembrane region" description="Helical" evidence="5">
    <location>
        <begin position="65"/>
        <end position="85"/>
    </location>
</feature>
<evidence type="ECO:0000313" key="8">
    <source>
        <dbReference type="Proteomes" id="UP000663879"/>
    </source>
</evidence>
<evidence type="ECO:0000256" key="2">
    <source>
        <dbReference type="ARBA" id="ARBA00022692"/>
    </source>
</evidence>
<evidence type="ECO:0000256" key="5">
    <source>
        <dbReference type="SAM" id="Phobius"/>
    </source>
</evidence>
<keyword evidence="3 5" id="KW-1133">Transmembrane helix</keyword>
<feature type="transmembrane region" description="Helical" evidence="5">
    <location>
        <begin position="232"/>
        <end position="255"/>
    </location>
</feature>
<gene>
    <name evidence="7" type="ORF">OXX778_LOCUS16831</name>
</gene>
<feature type="transmembrane region" description="Helical" evidence="5">
    <location>
        <begin position="306"/>
        <end position="331"/>
    </location>
</feature>
<dbReference type="AlphaFoldDB" id="A0A814HEG1"/>
<evidence type="ECO:0000256" key="1">
    <source>
        <dbReference type="ARBA" id="ARBA00004141"/>
    </source>
</evidence>
<accession>A0A814HEG1</accession>
<sequence>FLAPFFANNTSNRTNVAKSTSINQENKAMLEYYDENINDVKPKKSSYLKTYLQNVYNFLHSPSIVFIYDSIAYIVFLCLFSYFILCEFRYTETVVIYEYDKNETSLTELDKTEVKTYPGVYEYVLLIWILSLTIEELRQFFQGENHIRFKLKLLRYFRDKWNYLDILGCLFFAIGFILRVVSIWTTEKVFMFAKISFCIDLTIWYLRLLHVSLVFKSLGPKLVMIQKMIRDLIFFMCLIAIFVCAFGITTEAALYPSSNFDLNLFRRILTKGYWPVYGTIKILEDFDRFSANCTGRLDCPEPHGLVYSYIVLMIYMVVANVLLVNLLIAMFSSTFQRVHENTDLIWKFQRYALVYEYVEAPVFPAPFCMVIYLFKAFRTIFKRMCRKKFYEEESYFGNNSLNLIQTIEKKSSIEYLELKQEQMRRTIDAILKWNSEKLELLEQKLNTLLENKVTLKK</sequence>
<keyword evidence="8" id="KW-1185">Reference proteome</keyword>
<dbReference type="InterPro" id="IPR050927">
    <property type="entry name" value="TRPM"/>
</dbReference>
<dbReference type="Proteomes" id="UP000663879">
    <property type="component" value="Unassembled WGS sequence"/>
</dbReference>
<feature type="transmembrane region" description="Helical" evidence="5">
    <location>
        <begin position="352"/>
        <end position="374"/>
    </location>
</feature>
<dbReference type="GO" id="GO:0099604">
    <property type="term" value="F:ligand-gated calcium channel activity"/>
    <property type="evidence" value="ECO:0007669"/>
    <property type="project" value="TreeGrafter"/>
</dbReference>
<feature type="non-terminal residue" evidence="7">
    <location>
        <position position="1"/>
    </location>
</feature>
<proteinExistence type="predicted"/>
<name>A0A814HEG1_9BILA</name>
<dbReference type="GO" id="GO:0005886">
    <property type="term" value="C:plasma membrane"/>
    <property type="evidence" value="ECO:0007669"/>
    <property type="project" value="TreeGrafter"/>
</dbReference>
<organism evidence="7 8">
    <name type="scientific">Brachionus calyciflorus</name>
    <dbReference type="NCBI Taxonomy" id="104777"/>
    <lineage>
        <taxon>Eukaryota</taxon>
        <taxon>Metazoa</taxon>
        <taxon>Spiralia</taxon>
        <taxon>Gnathifera</taxon>
        <taxon>Rotifera</taxon>
        <taxon>Eurotatoria</taxon>
        <taxon>Monogononta</taxon>
        <taxon>Pseudotrocha</taxon>
        <taxon>Ploima</taxon>
        <taxon>Brachionidae</taxon>
        <taxon>Brachionus</taxon>
    </lineage>
</organism>
<dbReference type="EMBL" id="CAJNOC010004107">
    <property type="protein sequence ID" value="CAF1009735.1"/>
    <property type="molecule type" value="Genomic_DNA"/>
</dbReference>
<reference evidence="7" key="1">
    <citation type="submission" date="2021-02" db="EMBL/GenBank/DDBJ databases">
        <authorList>
            <person name="Nowell W R."/>
        </authorList>
    </citation>
    <scope>NUCLEOTIDE SEQUENCE</scope>
    <source>
        <strain evidence="7">Ploen Becks lab</strain>
    </source>
</reference>
<evidence type="ECO:0000259" key="6">
    <source>
        <dbReference type="Pfam" id="PF00520"/>
    </source>
</evidence>
<dbReference type="InterPro" id="IPR005821">
    <property type="entry name" value="Ion_trans_dom"/>
</dbReference>
<dbReference type="Pfam" id="PF00520">
    <property type="entry name" value="Ion_trans"/>
    <property type="match status" value="1"/>
</dbReference>
<evidence type="ECO:0000256" key="4">
    <source>
        <dbReference type="ARBA" id="ARBA00023136"/>
    </source>
</evidence>
<feature type="domain" description="Ion transport" evidence="6">
    <location>
        <begin position="79"/>
        <end position="342"/>
    </location>
</feature>
<comment type="caution">
    <text evidence="7">The sequence shown here is derived from an EMBL/GenBank/DDBJ whole genome shotgun (WGS) entry which is preliminary data.</text>
</comment>
<keyword evidence="2 5" id="KW-0812">Transmembrane</keyword>
<protein>
    <recommendedName>
        <fullName evidence="6">Ion transport domain-containing protein</fullName>
    </recommendedName>
</protein>
<dbReference type="PANTHER" id="PTHR13800:SF12">
    <property type="entry name" value="TRANSIENT RECEPTOR POTENTIAL CATION CHANNEL SUBFAMILY M MEMBER-LIKE 2"/>
    <property type="match status" value="1"/>
</dbReference>
<comment type="subcellular location">
    <subcellularLocation>
        <location evidence="1">Membrane</location>
        <topology evidence="1">Multi-pass membrane protein</topology>
    </subcellularLocation>
</comment>